<evidence type="ECO:0000313" key="3">
    <source>
        <dbReference type="Proteomes" id="UP001558652"/>
    </source>
</evidence>
<dbReference type="InterPro" id="IPR050951">
    <property type="entry name" value="Retrovirus_Pol_polyprotein"/>
</dbReference>
<dbReference type="Proteomes" id="UP001558652">
    <property type="component" value="Unassembled WGS sequence"/>
</dbReference>
<gene>
    <name evidence="2" type="ORF">AAG570_007719</name>
</gene>
<dbReference type="AlphaFoldDB" id="A0ABD0XX06"/>
<accession>A0ABD0XX06</accession>
<keyword evidence="3" id="KW-1185">Reference proteome</keyword>
<dbReference type="PANTHER" id="PTHR37984">
    <property type="entry name" value="PROTEIN CBG26694"/>
    <property type="match status" value="1"/>
</dbReference>
<protein>
    <recommendedName>
        <fullName evidence="1">Integrase catalytic domain-containing protein</fullName>
    </recommendedName>
</protein>
<name>A0ABD0XX06_9HEMI</name>
<dbReference type="PROSITE" id="PS50994">
    <property type="entry name" value="INTEGRASE"/>
    <property type="match status" value="1"/>
</dbReference>
<dbReference type="EMBL" id="JBFDAA010000021">
    <property type="protein sequence ID" value="KAL1114895.1"/>
    <property type="molecule type" value="Genomic_DNA"/>
</dbReference>
<reference evidence="2 3" key="1">
    <citation type="submission" date="2024-07" db="EMBL/GenBank/DDBJ databases">
        <title>Chromosome-level genome assembly of the water stick insect Ranatra chinensis (Heteroptera: Nepidae).</title>
        <authorList>
            <person name="Liu X."/>
        </authorList>
    </citation>
    <scope>NUCLEOTIDE SEQUENCE [LARGE SCALE GENOMIC DNA]</scope>
    <source>
        <strain evidence="2">Cailab_2021Rc</strain>
        <tissue evidence="2">Muscle</tissue>
    </source>
</reference>
<dbReference type="InterPro" id="IPR012337">
    <property type="entry name" value="RNaseH-like_sf"/>
</dbReference>
<dbReference type="InterPro" id="IPR036397">
    <property type="entry name" value="RNaseH_sf"/>
</dbReference>
<evidence type="ECO:0000313" key="2">
    <source>
        <dbReference type="EMBL" id="KAL1114895.1"/>
    </source>
</evidence>
<evidence type="ECO:0000259" key="1">
    <source>
        <dbReference type="PROSITE" id="PS50994"/>
    </source>
</evidence>
<comment type="caution">
    <text evidence="2">The sequence shown here is derived from an EMBL/GenBank/DDBJ whole genome shotgun (WGS) entry which is preliminary data.</text>
</comment>
<organism evidence="2 3">
    <name type="scientific">Ranatra chinensis</name>
    <dbReference type="NCBI Taxonomy" id="642074"/>
    <lineage>
        <taxon>Eukaryota</taxon>
        <taxon>Metazoa</taxon>
        <taxon>Ecdysozoa</taxon>
        <taxon>Arthropoda</taxon>
        <taxon>Hexapoda</taxon>
        <taxon>Insecta</taxon>
        <taxon>Pterygota</taxon>
        <taxon>Neoptera</taxon>
        <taxon>Paraneoptera</taxon>
        <taxon>Hemiptera</taxon>
        <taxon>Heteroptera</taxon>
        <taxon>Panheteroptera</taxon>
        <taxon>Nepomorpha</taxon>
        <taxon>Nepidae</taxon>
        <taxon>Ranatrinae</taxon>
        <taxon>Ranatra</taxon>
    </lineage>
</organism>
<dbReference type="InterPro" id="IPR001584">
    <property type="entry name" value="Integrase_cat-core"/>
</dbReference>
<dbReference type="Gene3D" id="3.30.420.10">
    <property type="entry name" value="Ribonuclease H-like superfamily/Ribonuclease H"/>
    <property type="match status" value="1"/>
</dbReference>
<dbReference type="PANTHER" id="PTHR37984:SF5">
    <property type="entry name" value="PROTEIN NYNRIN-LIKE"/>
    <property type="match status" value="1"/>
</dbReference>
<dbReference type="SUPFAM" id="SSF53098">
    <property type="entry name" value="Ribonuclease H-like"/>
    <property type="match status" value="1"/>
</dbReference>
<feature type="domain" description="Integrase catalytic" evidence="1">
    <location>
        <begin position="133"/>
        <end position="249"/>
    </location>
</feature>
<sequence length="290" mass="32311">MSKLEPCSETEPKVQAHIPSGAHKANKLIGLGVHPSSSQPPHHDILQVYPIDPPQMNAYPYDLSFQYDVMAEVVIDQLMTHQANIAVHAASQHANQTAVTTTQWLNTLMTQAVNIPKYEGEPNTLAEFLERCVTRKTGQAIREAILEFCAVVGLPKKSVVDAGAEFQNKKVEGLLRELRINCHIMTPGDTHSHGVIERLHSTLAECMKLLESGKGLKSPEAVVRATLAYNNSIHSDTIGTPLELMRLGNRLDRGITIDVNLDDIMERIEIEKSKEQRNSMKQINIRKWVC</sequence>
<proteinExistence type="predicted"/>